<evidence type="ECO:0000256" key="1">
    <source>
        <dbReference type="SAM" id="MobiDB-lite"/>
    </source>
</evidence>
<feature type="chain" id="PRO_5046191746" evidence="2">
    <location>
        <begin position="28"/>
        <end position="171"/>
    </location>
</feature>
<proteinExistence type="predicted"/>
<dbReference type="EMBL" id="JAMSKV010000007">
    <property type="protein sequence ID" value="MCQ8278609.1"/>
    <property type="molecule type" value="Genomic_DNA"/>
</dbReference>
<feature type="region of interest" description="Disordered" evidence="1">
    <location>
        <begin position="100"/>
        <end position="171"/>
    </location>
</feature>
<feature type="signal peptide" evidence="2">
    <location>
        <begin position="1"/>
        <end position="27"/>
    </location>
</feature>
<reference evidence="3 4" key="1">
    <citation type="submission" date="2022-06" db="EMBL/GenBank/DDBJ databases">
        <title>Endosaccharibacter gen. nov., sp. nov., endophytic bacteria isolated from sugarcane.</title>
        <authorList>
            <person name="Pitiwittayakul N."/>
            <person name="Yukphan P."/>
            <person name="Charoenyingcharoen P."/>
            <person name="Tanasupawat S."/>
        </authorList>
    </citation>
    <scope>NUCLEOTIDE SEQUENCE [LARGE SCALE GENOMIC DNA]</scope>
    <source>
        <strain evidence="3 4">KSS8</strain>
    </source>
</reference>
<protein>
    <submittedName>
        <fullName evidence="3">Uncharacterized protein</fullName>
    </submittedName>
</protein>
<gene>
    <name evidence="3" type="ORF">NFI95_09110</name>
</gene>
<comment type="caution">
    <text evidence="3">The sequence shown here is derived from an EMBL/GenBank/DDBJ whole genome shotgun (WGS) entry which is preliminary data.</text>
</comment>
<feature type="compositionally biased region" description="Low complexity" evidence="1">
    <location>
        <begin position="148"/>
        <end position="160"/>
    </location>
</feature>
<dbReference type="Proteomes" id="UP001524587">
    <property type="component" value="Unassembled WGS sequence"/>
</dbReference>
<accession>A0ABT1W6V4</accession>
<name>A0ABT1W6V4_9PROT</name>
<keyword evidence="2" id="KW-0732">Signal</keyword>
<dbReference type="RefSeq" id="WP_422864092.1">
    <property type="nucleotide sequence ID" value="NZ_JAMSKV010000007.1"/>
</dbReference>
<organism evidence="3 4">
    <name type="scientific">Endosaccharibacter trunci</name>
    <dbReference type="NCBI Taxonomy" id="2812733"/>
    <lineage>
        <taxon>Bacteria</taxon>
        <taxon>Pseudomonadati</taxon>
        <taxon>Pseudomonadota</taxon>
        <taxon>Alphaproteobacteria</taxon>
        <taxon>Acetobacterales</taxon>
        <taxon>Acetobacteraceae</taxon>
        <taxon>Endosaccharibacter</taxon>
    </lineage>
</organism>
<dbReference type="PROSITE" id="PS51257">
    <property type="entry name" value="PROKAR_LIPOPROTEIN"/>
    <property type="match status" value="1"/>
</dbReference>
<evidence type="ECO:0000256" key="2">
    <source>
        <dbReference type="SAM" id="SignalP"/>
    </source>
</evidence>
<evidence type="ECO:0000313" key="3">
    <source>
        <dbReference type="EMBL" id="MCQ8278609.1"/>
    </source>
</evidence>
<keyword evidence="4" id="KW-1185">Reference proteome</keyword>
<sequence length="171" mass="17136">MSRLSSCLPPALCSALFLAGCAVPATAPQSTPAPVAATPARLVAVAPGALDGTYQGQRVPDMAGPECGLPGAIGFDVSGSTIRLRTHKLRRALGGPVDGAGRFSMTSTDGTRTMAGSIDGGRLTAEETTPPHHRRHDAGEPVPGGVCTARVTATRVTTPPSDDGAGGDEAP</sequence>
<evidence type="ECO:0000313" key="4">
    <source>
        <dbReference type="Proteomes" id="UP001524587"/>
    </source>
</evidence>